<dbReference type="RefSeq" id="WP_095261014.1">
    <property type="nucleotide sequence ID" value="NZ_NPBD01000013.1"/>
</dbReference>
<gene>
    <name evidence="1" type="ORF">CHH64_09530</name>
</gene>
<dbReference type="Proteomes" id="UP000216013">
    <property type="component" value="Unassembled WGS sequence"/>
</dbReference>
<reference evidence="1 2" key="1">
    <citation type="submission" date="2017-07" db="EMBL/GenBank/DDBJ databases">
        <title>Isolation and whole genome analysis of endospore-forming bacteria from heroin.</title>
        <authorList>
            <person name="Kalinowski J."/>
            <person name="Ahrens B."/>
            <person name="Al-Dilaimi A."/>
            <person name="Winkler A."/>
            <person name="Wibberg D."/>
            <person name="Schleenbecker U."/>
            <person name="Ruckert C."/>
            <person name="Wolfel R."/>
            <person name="Grass G."/>
        </authorList>
    </citation>
    <scope>NUCLEOTIDE SEQUENCE [LARGE SCALE GENOMIC DNA]</scope>
    <source>
        <strain evidence="1 2">7528</strain>
    </source>
</reference>
<dbReference type="Gene3D" id="2.130.10.10">
    <property type="entry name" value="YVTN repeat-like/Quinoprotein amine dehydrogenase"/>
    <property type="match status" value="1"/>
</dbReference>
<organism evidence="1 2">
    <name type="scientific">Terribacillus saccharophilus</name>
    <dbReference type="NCBI Taxonomy" id="361277"/>
    <lineage>
        <taxon>Bacteria</taxon>
        <taxon>Bacillati</taxon>
        <taxon>Bacillota</taxon>
        <taxon>Bacilli</taxon>
        <taxon>Bacillales</taxon>
        <taxon>Bacillaceae</taxon>
        <taxon>Terribacillus</taxon>
    </lineage>
</organism>
<sequence length="293" mass="32196">MRYIVGICLCLILLAGCQEEEVTEPVKEPAPTGPAISYTIDQSGLQVTMNNGQDWMEVPVKVDELFAGEYQGSKTELIDQSYVLSQDRLAFIVGGFKQTTILSSIDQGKTWETAELPGAIEGIRLRIIGFTSEQDGFVILSGGRTMSAEGNQVYQTTDSGKTWILVGSAPSERIVQSGTFVSKDIGFMSFGSTGATEYYRTTDGGSNWDNFEVVLPGIYKDVFSVMESAEFDGDQIVMQMGQGTNGDYYGGNVKARLVSDDNGESFEMTGLIDPDDVMTDEEEENWRENDSYY</sequence>
<protein>
    <recommendedName>
        <fullName evidence="3">Photosynthesis system II assembly factor Ycf48/Hcf136-like domain-containing protein</fullName>
    </recommendedName>
</protein>
<evidence type="ECO:0008006" key="3">
    <source>
        <dbReference type="Google" id="ProtNLM"/>
    </source>
</evidence>
<dbReference type="AlphaFoldDB" id="A0A268AAM1"/>
<evidence type="ECO:0000313" key="2">
    <source>
        <dbReference type="Proteomes" id="UP000216013"/>
    </source>
</evidence>
<accession>A0A268AAM1</accession>
<dbReference type="InterPro" id="IPR015943">
    <property type="entry name" value="WD40/YVTN_repeat-like_dom_sf"/>
</dbReference>
<dbReference type="CDD" id="cd15482">
    <property type="entry name" value="Sialidase_non-viral"/>
    <property type="match status" value="1"/>
</dbReference>
<dbReference type="EMBL" id="NPBV01000017">
    <property type="protein sequence ID" value="PAD21167.1"/>
    <property type="molecule type" value="Genomic_DNA"/>
</dbReference>
<proteinExistence type="predicted"/>
<evidence type="ECO:0000313" key="1">
    <source>
        <dbReference type="EMBL" id="PAD21167.1"/>
    </source>
</evidence>
<dbReference type="PROSITE" id="PS51257">
    <property type="entry name" value="PROKAR_LIPOPROTEIN"/>
    <property type="match status" value="1"/>
</dbReference>
<dbReference type="SUPFAM" id="SSF110296">
    <property type="entry name" value="Oligoxyloglucan reducing end-specific cellobiohydrolase"/>
    <property type="match status" value="1"/>
</dbReference>
<name>A0A268AAM1_9BACI</name>
<comment type="caution">
    <text evidence="1">The sequence shown here is derived from an EMBL/GenBank/DDBJ whole genome shotgun (WGS) entry which is preliminary data.</text>
</comment>